<evidence type="ECO:0000256" key="11">
    <source>
        <dbReference type="SAM" id="Phobius"/>
    </source>
</evidence>
<proteinExistence type="predicted"/>
<dbReference type="InterPro" id="IPR001245">
    <property type="entry name" value="Ser-Thr/Tyr_kinase_cat_dom"/>
</dbReference>
<keyword evidence="7 11" id="KW-0472">Membrane</keyword>
<keyword evidence="5" id="KW-0677">Repeat</keyword>
<feature type="signal peptide" evidence="12">
    <location>
        <begin position="1"/>
        <end position="25"/>
    </location>
</feature>
<dbReference type="InterPro" id="IPR013210">
    <property type="entry name" value="LRR_N_plant-typ"/>
</dbReference>
<evidence type="ECO:0000256" key="5">
    <source>
        <dbReference type="ARBA" id="ARBA00022737"/>
    </source>
</evidence>
<dbReference type="PANTHER" id="PTHR47986:SF10">
    <property type="entry name" value="RECEPTOR-LIKE KINASE TMK4"/>
    <property type="match status" value="1"/>
</dbReference>
<dbReference type="Pfam" id="PF07714">
    <property type="entry name" value="PK_Tyr_Ser-Thr"/>
    <property type="match status" value="1"/>
</dbReference>
<name>A0ABM0Z9L9_CAMSA</name>
<feature type="transmembrane region" description="Helical" evidence="11">
    <location>
        <begin position="164"/>
        <end position="187"/>
    </location>
</feature>
<dbReference type="InterPro" id="IPR052422">
    <property type="entry name" value="Auxin_Ser/Thr_Kinase"/>
</dbReference>
<dbReference type="Pfam" id="PF08263">
    <property type="entry name" value="LRRNT_2"/>
    <property type="match status" value="1"/>
</dbReference>
<evidence type="ECO:0000256" key="2">
    <source>
        <dbReference type="ARBA" id="ARBA00022614"/>
    </source>
</evidence>
<feature type="domain" description="Protein kinase" evidence="13">
    <location>
        <begin position="242"/>
        <end position="523"/>
    </location>
</feature>
<keyword evidence="4 12" id="KW-0732">Signal</keyword>
<dbReference type="Proteomes" id="UP000694864">
    <property type="component" value="Chromosome 1"/>
</dbReference>
<comment type="subcellular location">
    <subcellularLocation>
        <location evidence="1">Membrane</location>
        <topology evidence="1">Single-pass membrane protein</topology>
    </subcellularLocation>
</comment>
<sequence>MEAPKSLLHLFFLLCAFNFLSTSIADDGATMLTLAKSFSHPPTDWSTTTSSNNYCRWTGISCISARVSIVNLEKLGLVGFVSPAIANLTSLKSIYLNDNNLTGIIPKELTFMTSLRFINVSNNNLTGKIPKFPTSVKFIYKPGNSLLGNIAGYSSTKHGTGASWSVLKACVITFAITIFLVFLGWVARKIVLKMRNRASDDVSDVGGSANGHGEGEHNVNTGTDENRKDPLVLEGGIVSFSVEALREATNGFSEDNILGKLQDETKVAVKRMNLSSMGGERTKQFDAEIAVLAKVRHRHVIALLGYCVNEDERLLVYEHMSQGNLGQHLFDPAKHGYSPLTWKQRVRIALDVAQGVEYLHKFAPQSSIHRDLKSSNILLGDDLRAKVAYFGLVKVAAVDGNYSVDLKAATGTCGYIAPEYASTGMSTALVDVYAFGVVLMEVITGRKALDNDLPYERSHLATWFNEILINKDKLPEELDQILKPDKETMESIHKVAELAGHCTAREEQRPDMGHAVNVLRSLVEIWKPSYEERKENLGFDMEMSLPQRLHRWQNKGASSSMISEPLLSPFADKDIPSTEEEWKLLFAKDSLGLWEPLCT</sequence>
<dbReference type="GeneID" id="104788337"/>
<dbReference type="InterPro" id="IPR000719">
    <property type="entry name" value="Prot_kinase_dom"/>
</dbReference>
<feature type="region of interest" description="Disordered" evidence="10">
    <location>
        <begin position="203"/>
        <end position="226"/>
    </location>
</feature>
<keyword evidence="9" id="KW-0325">Glycoprotein</keyword>
<keyword evidence="3 11" id="KW-0812">Transmembrane</keyword>
<dbReference type="PANTHER" id="PTHR47986">
    <property type="entry name" value="OSJNBA0070M12.3 PROTEIN"/>
    <property type="match status" value="1"/>
</dbReference>
<keyword evidence="2" id="KW-0433">Leucine-rich repeat</keyword>
<dbReference type="Gene3D" id="1.10.510.10">
    <property type="entry name" value="Transferase(Phosphotransferase) domain 1"/>
    <property type="match status" value="1"/>
</dbReference>
<evidence type="ECO:0000256" key="8">
    <source>
        <dbReference type="ARBA" id="ARBA00023170"/>
    </source>
</evidence>
<evidence type="ECO:0000256" key="6">
    <source>
        <dbReference type="ARBA" id="ARBA00022989"/>
    </source>
</evidence>
<evidence type="ECO:0000256" key="7">
    <source>
        <dbReference type="ARBA" id="ARBA00023136"/>
    </source>
</evidence>
<reference evidence="15" key="2">
    <citation type="submission" date="2025-08" db="UniProtKB">
        <authorList>
            <consortium name="RefSeq"/>
        </authorList>
    </citation>
    <scope>IDENTIFICATION</scope>
    <source>
        <tissue evidence="15">Leaf</tissue>
    </source>
</reference>
<evidence type="ECO:0000313" key="15">
    <source>
        <dbReference type="RefSeq" id="XP_010512392.1"/>
    </source>
</evidence>
<dbReference type="InterPro" id="IPR001611">
    <property type="entry name" value="Leu-rich_rpt"/>
</dbReference>
<evidence type="ECO:0000256" key="10">
    <source>
        <dbReference type="SAM" id="MobiDB-lite"/>
    </source>
</evidence>
<feature type="chain" id="PRO_5045236666" evidence="12">
    <location>
        <begin position="26"/>
        <end position="599"/>
    </location>
</feature>
<gene>
    <name evidence="15" type="primary">LOC104788337</name>
</gene>
<evidence type="ECO:0000256" key="12">
    <source>
        <dbReference type="SAM" id="SignalP"/>
    </source>
</evidence>
<protein>
    <submittedName>
        <fullName evidence="15">Receptor-like kinase TMK4</fullName>
    </submittedName>
</protein>
<dbReference type="Gene3D" id="3.80.10.10">
    <property type="entry name" value="Ribonuclease Inhibitor"/>
    <property type="match status" value="1"/>
</dbReference>
<dbReference type="PROSITE" id="PS50011">
    <property type="entry name" value="PROTEIN_KINASE_DOM"/>
    <property type="match status" value="1"/>
</dbReference>
<dbReference type="SUPFAM" id="SSF56112">
    <property type="entry name" value="Protein kinase-like (PK-like)"/>
    <property type="match status" value="1"/>
</dbReference>
<evidence type="ECO:0000313" key="14">
    <source>
        <dbReference type="Proteomes" id="UP000694864"/>
    </source>
</evidence>
<dbReference type="InterPro" id="IPR011009">
    <property type="entry name" value="Kinase-like_dom_sf"/>
</dbReference>
<reference evidence="14" key="1">
    <citation type="journal article" date="2014" name="Nat. Commun.">
        <title>The emerging biofuel crop Camelina sativa retains a highly undifferentiated hexaploid genome structure.</title>
        <authorList>
            <person name="Kagale S."/>
            <person name="Koh C."/>
            <person name="Nixon J."/>
            <person name="Bollina V."/>
            <person name="Clarke W.E."/>
            <person name="Tuteja R."/>
            <person name="Spillane C."/>
            <person name="Robinson S.J."/>
            <person name="Links M.G."/>
            <person name="Clarke C."/>
            <person name="Higgins E.E."/>
            <person name="Huebert T."/>
            <person name="Sharpe A.G."/>
            <person name="Parkin I.A."/>
        </authorList>
    </citation>
    <scope>NUCLEOTIDE SEQUENCE [LARGE SCALE GENOMIC DNA]</scope>
    <source>
        <strain evidence="14">cv. DH55</strain>
    </source>
</reference>
<keyword evidence="8" id="KW-0675">Receptor</keyword>
<evidence type="ECO:0000256" key="9">
    <source>
        <dbReference type="ARBA" id="ARBA00023180"/>
    </source>
</evidence>
<keyword evidence="6 11" id="KW-1133">Transmembrane helix</keyword>
<dbReference type="Pfam" id="PF13855">
    <property type="entry name" value="LRR_8"/>
    <property type="match status" value="1"/>
</dbReference>
<accession>A0ABM0Z9L9</accession>
<dbReference type="InterPro" id="IPR032675">
    <property type="entry name" value="LRR_dom_sf"/>
</dbReference>
<dbReference type="SUPFAM" id="SSF52058">
    <property type="entry name" value="L domain-like"/>
    <property type="match status" value="1"/>
</dbReference>
<evidence type="ECO:0000256" key="1">
    <source>
        <dbReference type="ARBA" id="ARBA00004167"/>
    </source>
</evidence>
<keyword evidence="14" id="KW-1185">Reference proteome</keyword>
<dbReference type="SMART" id="SM00220">
    <property type="entry name" value="S_TKc"/>
    <property type="match status" value="1"/>
</dbReference>
<organism evidence="14 15">
    <name type="scientific">Camelina sativa</name>
    <name type="common">False flax</name>
    <name type="synonym">Myagrum sativum</name>
    <dbReference type="NCBI Taxonomy" id="90675"/>
    <lineage>
        <taxon>Eukaryota</taxon>
        <taxon>Viridiplantae</taxon>
        <taxon>Streptophyta</taxon>
        <taxon>Embryophyta</taxon>
        <taxon>Tracheophyta</taxon>
        <taxon>Spermatophyta</taxon>
        <taxon>Magnoliopsida</taxon>
        <taxon>eudicotyledons</taxon>
        <taxon>Gunneridae</taxon>
        <taxon>Pentapetalae</taxon>
        <taxon>rosids</taxon>
        <taxon>malvids</taxon>
        <taxon>Brassicales</taxon>
        <taxon>Brassicaceae</taxon>
        <taxon>Camelineae</taxon>
        <taxon>Camelina</taxon>
    </lineage>
</organism>
<evidence type="ECO:0000256" key="3">
    <source>
        <dbReference type="ARBA" id="ARBA00022692"/>
    </source>
</evidence>
<dbReference type="Gene3D" id="3.30.200.20">
    <property type="entry name" value="Phosphorylase Kinase, domain 1"/>
    <property type="match status" value="1"/>
</dbReference>
<evidence type="ECO:0000259" key="13">
    <source>
        <dbReference type="PROSITE" id="PS50011"/>
    </source>
</evidence>
<evidence type="ECO:0000256" key="4">
    <source>
        <dbReference type="ARBA" id="ARBA00022729"/>
    </source>
</evidence>
<dbReference type="RefSeq" id="XP_010512392.1">
    <property type="nucleotide sequence ID" value="XM_010514090.1"/>
</dbReference>